<protein>
    <submittedName>
        <fullName evidence="2">Uncharacterized protein</fullName>
    </submittedName>
</protein>
<proteinExistence type="predicted"/>
<evidence type="ECO:0000313" key="2">
    <source>
        <dbReference type="EMBL" id="HFK19853.1"/>
    </source>
</evidence>
<organism evidence="2">
    <name type="scientific">Candidatus Methanomethylicus mesodigestus</name>
    <dbReference type="NCBI Taxonomy" id="1867258"/>
    <lineage>
        <taxon>Archaea</taxon>
        <taxon>Thermoproteota</taxon>
        <taxon>Methanosuratincolia</taxon>
        <taxon>Candidatus Methanomethylicales</taxon>
        <taxon>Candidatus Methanomethylicaceae</taxon>
        <taxon>Candidatus Methanomethylicus</taxon>
    </lineage>
</organism>
<comment type="caution">
    <text evidence="2">The sequence shown here is derived from an EMBL/GenBank/DDBJ whole genome shotgun (WGS) entry which is preliminary data.</text>
</comment>
<dbReference type="EMBL" id="DSTX01000001">
    <property type="protein sequence ID" value="HFK19853.1"/>
    <property type="molecule type" value="Genomic_DNA"/>
</dbReference>
<accession>A0A7C3J3M6</accession>
<name>A0A7C3J3M6_9CREN</name>
<evidence type="ECO:0000256" key="1">
    <source>
        <dbReference type="SAM" id="Phobius"/>
    </source>
</evidence>
<gene>
    <name evidence="2" type="ORF">ENS19_01075</name>
</gene>
<dbReference type="AlphaFoldDB" id="A0A7C3J3M6"/>
<sequence length="122" mass="13337">MPAEEHGLSQCRWSPNTVLGGHSAFAGSMDVHIQMNDDALEIPEMKLNIPYEKNIKVQTKEVEEYNTGGIIAVVLLIILFLIFLGIIGLLFGIIIAIIIMHSKSKITQTLSASRTSSASIKT</sequence>
<feature type="transmembrane region" description="Helical" evidence="1">
    <location>
        <begin position="70"/>
        <end position="99"/>
    </location>
</feature>
<keyword evidence="1" id="KW-0812">Transmembrane</keyword>
<keyword evidence="1" id="KW-1133">Transmembrane helix</keyword>
<keyword evidence="1" id="KW-0472">Membrane</keyword>
<reference evidence="2" key="1">
    <citation type="journal article" date="2020" name="mSystems">
        <title>Genome- and Community-Level Interaction Insights into Carbon Utilization and Element Cycling Functions of Hydrothermarchaeota in Hydrothermal Sediment.</title>
        <authorList>
            <person name="Zhou Z."/>
            <person name="Liu Y."/>
            <person name="Xu W."/>
            <person name="Pan J."/>
            <person name="Luo Z.H."/>
            <person name="Li M."/>
        </authorList>
    </citation>
    <scope>NUCLEOTIDE SEQUENCE [LARGE SCALE GENOMIC DNA]</scope>
    <source>
        <strain evidence="2">SpSt-468</strain>
    </source>
</reference>